<sequence>MVVSARQAAYDFRDAVALVTGGASGIGEACVRALAAAHAHVVVGDLTLEAAEQLAGELDGRSGRVVPVQVDVTDQARVEALGAYVQATFGRLDLAVNSAGIGVTNQPVVDHDPEMWRNVLAVNLDGTFLSLRMELDLIRRTAGRGSIVNMASVLAHRGWAGSAAYVASKHAVIGLTRAAALENAEQGVRVNSVSPGFIETPLLVERHDAEARAAMGALHPLQRLGSPDEVAETVLWLLSDSATFVTGADFAVEGGFLSR</sequence>
<dbReference type="SUPFAM" id="SSF51735">
    <property type="entry name" value="NAD(P)-binding Rossmann-fold domains"/>
    <property type="match status" value="1"/>
</dbReference>
<comment type="similarity">
    <text evidence="1">Belongs to the short-chain dehydrogenases/reductases (SDR) family.</text>
</comment>
<dbReference type="Proteomes" id="UP001596072">
    <property type="component" value="Unassembled WGS sequence"/>
</dbReference>
<dbReference type="GO" id="GO:0016491">
    <property type="term" value="F:oxidoreductase activity"/>
    <property type="evidence" value="ECO:0007669"/>
    <property type="project" value="UniProtKB-KW"/>
</dbReference>
<name>A0ABW0ZLX0_9ACTN</name>
<evidence type="ECO:0000313" key="3">
    <source>
        <dbReference type="EMBL" id="MFC5731203.1"/>
    </source>
</evidence>
<dbReference type="InterPro" id="IPR020904">
    <property type="entry name" value="Sc_DH/Rdtase_CS"/>
</dbReference>
<dbReference type="RefSeq" id="WP_136435360.1">
    <property type="nucleotide sequence ID" value="NZ_JBHSNS010000013.1"/>
</dbReference>
<dbReference type="InterPro" id="IPR036291">
    <property type="entry name" value="NAD(P)-bd_dom_sf"/>
</dbReference>
<keyword evidence="4" id="KW-1185">Reference proteome</keyword>
<gene>
    <name evidence="3" type="ORF">ACFPQB_19990</name>
</gene>
<evidence type="ECO:0000313" key="4">
    <source>
        <dbReference type="Proteomes" id="UP001596072"/>
    </source>
</evidence>
<dbReference type="PRINTS" id="PR00081">
    <property type="entry name" value="GDHRDH"/>
</dbReference>
<dbReference type="PANTHER" id="PTHR24321">
    <property type="entry name" value="DEHYDROGENASES, SHORT CHAIN"/>
    <property type="match status" value="1"/>
</dbReference>
<dbReference type="PANTHER" id="PTHR24321:SF8">
    <property type="entry name" value="ESTRADIOL 17-BETA-DEHYDROGENASE 8-RELATED"/>
    <property type="match status" value="1"/>
</dbReference>
<comment type="caution">
    <text evidence="3">The sequence shown here is derived from an EMBL/GenBank/DDBJ whole genome shotgun (WGS) entry which is preliminary data.</text>
</comment>
<dbReference type="PRINTS" id="PR00080">
    <property type="entry name" value="SDRFAMILY"/>
</dbReference>
<dbReference type="CDD" id="cd05233">
    <property type="entry name" value="SDR_c"/>
    <property type="match status" value="1"/>
</dbReference>
<dbReference type="Pfam" id="PF13561">
    <property type="entry name" value="adh_short_C2"/>
    <property type="match status" value="1"/>
</dbReference>
<proteinExistence type="inferred from homology"/>
<evidence type="ECO:0000256" key="2">
    <source>
        <dbReference type="ARBA" id="ARBA00023002"/>
    </source>
</evidence>
<evidence type="ECO:0000256" key="1">
    <source>
        <dbReference type="ARBA" id="ARBA00006484"/>
    </source>
</evidence>
<reference evidence="4" key="1">
    <citation type="journal article" date="2019" name="Int. J. Syst. Evol. Microbiol.">
        <title>The Global Catalogue of Microorganisms (GCM) 10K type strain sequencing project: providing services to taxonomists for standard genome sequencing and annotation.</title>
        <authorList>
            <consortium name="The Broad Institute Genomics Platform"/>
            <consortium name="The Broad Institute Genome Sequencing Center for Infectious Disease"/>
            <person name="Wu L."/>
            <person name="Ma J."/>
        </authorList>
    </citation>
    <scope>NUCLEOTIDE SEQUENCE [LARGE SCALE GENOMIC DNA]</scope>
    <source>
        <strain evidence="4">YIM 94188</strain>
    </source>
</reference>
<organism evidence="3 4">
    <name type="scientific">Nocardioides vastitatis</name>
    <dbReference type="NCBI Taxonomy" id="2568655"/>
    <lineage>
        <taxon>Bacteria</taxon>
        <taxon>Bacillati</taxon>
        <taxon>Actinomycetota</taxon>
        <taxon>Actinomycetes</taxon>
        <taxon>Propionibacteriales</taxon>
        <taxon>Nocardioidaceae</taxon>
        <taxon>Nocardioides</taxon>
    </lineage>
</organism>
<dbReference type="Gene3D" id="3.40.50.720">
    <property type="entry name" value="NAD(P)-binding Rossmann-like Domain"/>
    <property type="match status" value="1"/>
</dbReference>
<keyword evidence="2 3" id="KW-0560">Oxidoreductase</keyword>
<dbReference type="EC" id="1.1.1.-" evidence="3"/>
<dbReference type="InterPro" id="IPR002347">
    <property type="entry name" value="SDR_fam"/>
</dbReference>
<dbReference type="PROSITE" id="PS00061">
    <property type="entry name" value="ADH_SHORT"/>
    <property type="match status" value="1"/>
</dbReference>
<protein>
    <submittedName>
        <fullName evidence="3">SDR family NAD(P)-dependent oxidoreductase</fullName>
        <ecNumber evidence="3">1.1.1.-</ecNumber>
    </submittedName>
</protein>
<dbReference type="EMBL" id="JBHSNS010000013">
    <property type="protein sequence ID" value="MFC5731203.1"/>
    <property type="molecule type" value="Genomic_DNA"/>
</dbReference>
<accession>A0ABW0ZLX0</accession>